<dbReference type="AlphaFoldDB" id="A0A7X0UA64"/>
<comment type="caution">
    <text evidence="2">The sequence shown here is derived from an EMBL/GenBank/DDBJ whole genome shotgun (WGS) entry which is preliminary data.</text>
</comment>
<feature type="transmembrane region" description="Helical" evidence="1">
    <location>
        <begin position="12"/>
        <end position="32"/>
    </location>
</feature>
<keyword evidence="1" id="KW-1133">Transmembrane helix</keyword>
<gene>
    <name evidence="2" type="ORF">HNP48_002894</name>
</gene>
<accession>A0A7X0UA64</accession>
<dbReference type="RefSeq" id="WP_184857997.1">
    <property type="nucleotide sequence ID" value="NZ_JACHLK010000005.1"/>
</dbReference>
<sequence length="122" mass="13287">MNASVFVELRFWLLVIFSLVLPAGIYAALLRIRAISRKAVLCFGIALVLIAGVDVYLLQSMAALARQTLSAADDAVFASEVSIALYVLPAVFGGIGVNLISHVLLHHLTQAERRFEREHPGE</sequence>
<organism evidence="2 3">
    <name type="scientific">Acidovorax soli</name>
    <dbReference type="NCBI Taxonomy" id="592050"/>
    <lineage>
        <taxon>Bacteria</taxon>
        <taxon>Pseudomonadati</taxon>
        <taxon>Pseudomonadota</taxon>
        <taxon>Betaproteobacteria</taxon>
        <taxon>Burkholderiales</taxon>
        <taxon>Comamonadaceae</taxon>
        <taxon>Acidovorax</taxon>
    </lineage>
</organism>
<feature type="transmembrane region" description="Helical" evidence="1">
    <location>
        <begin position="39"/>
        <end position="63"/>
    </location>
</feature>
<dbReference type="Proteomes" id="UP000575083">
    <property type="component" value="Unassembled WGS sequence"/>
</dbReference>
<evidence type="ECO:0000256" key="1">
    <source>
        <dbReference type="SAM" id="Phobius"/>
    </source>
</evidence>
<reference evidence="2 3" key="1">
    <citation type="submission" date="2020-08" db="EMBL/GenBank/DDBJ databases">
        <title>Functional genomics of gut bacteria from endangered species of beetles.</title>
        <authorList>
            <person name="Carlos-Shanley C."/>
        </authorList>
    </citation>
    <scope>NUCLEOTIDE SEQUENCE [LARGE SCALE GENOMIC DNA]</scope>
    <source>
        <strain evidence="2 3">S00198</strain>
    </source>
</reference>
<evidence type="ECO:0000313" key="3">
    <source>
        <dbReference type="Proteomes" id="UP000575083"/>
    </source>
</evidence>
<keyword evidence="3" id="KW-1185">Reference proteome</keyword>
<proteinExistence type="predicted"/>
<feature type="transmembrane region" description="Helical" evidence="1">
    <location>
        <begin position="83"/>
        <end position="105"/>
    </location>
</feature>
<name>A0A7X0UA64_9BURK</name>
<dbReference type="EMBL" id="JACHLK010000005">
    <property type="protein sequence ID" value="MBB6560220.1"/>
    <property type="molecule type" value="Genomic_DNA"/>
</dbReference>
<keyword evidence="1" id="KW-0812">Transmembrane</keyword>
<evidence type="ECO:0000313" key="2">
    <source>
        <dbReference type="EMBL" id="MBB6560220.1"/>
    </source>
</evidence>
<protein>
    <submittedName>
        <fullName evidence="2">Uncharacterized protein</fullName>
    </submittedName>
</protein>
<keyword evidence="1" id="KW-0472">Membrane</keyword>